<evidence type="ECO:0000256" key="1">
    <source>
        <dbReference type="SAM" id="MobiDB-lite"/>
    </source>
</evidence>
<proteinExistence type="predicted"/>
<dbReference type="AlphaFoldDB" id="A0A930KN39"/>
<organism evidence="2 3">
    <name type="scientific">Rothia dentocariosa</name>
    <dbReference type="NCBI Taxonomy" id="2047"/>
    <lineage>
        <taxon>Bacteria</taxon>
        <taxon>Bacillati</taxon>
        <taxon>Actinomycetota</taxon>
        <taxon>Actinomycetes</taxon>
        <taxon>Micrococcales</taxon>
        <taxon>Micrococcaceae</taxon>
        <taxon>Rothia</taxon>
    </lineage>
</organism>
<sequence>MWLVHPETRRLAYVPASYIELFGFEVPPSQRDQEPAEPVEYTTTEFIESEED</sequence>
<accession>A0A930KN39</accession>
<evidence type="ECO:0000313" key="2">
    <source>
        <dbReference type="EMBL" id="MBF1649974.1"/>
    </source>
</evidence>
<name>A0A930KN39_9MICC</name>
<feature type="region of interest" description="Disordered" evidence="1">
    <location>
        <begin position="29"/>
        <end position="52"/>
    </location>
</feature>
<comment type="caution">
    <text evidence="2">The sequence shown here is derived from an EMBL/GenBank/DDBJ whole genome shotgun (WGS) entry which is preliminary data.</text>
</comment>
<dbReference type="EMBL" id="JABZXJ010000030">
    <property type="protein sequence ID" value="MBF1649974.1"/>
    <property type="molecule type" value="Genomic_DNA"/>
</dbReference>
<protein>
    <submittedName>
        <fullName evidence="2">Uncharacterized protein</fullName>
    </submittedName>
</protein>
<dbReference type="Proteomes" id="UP000769484">
    <property type="component" value="Unassembled WGS sequence"/>
</dbReference>
<evidence type="ECO:0000313" key="3">
    <source>
        <dbReference type="Proteomes" id="UP000769484"/>
    </source>
</evidence>
<reference evidence="2" key="1">
    <citation type="submission" date="2020-04" db="EMBL/GenBank/DDBJ databases">
        <title>Deep metagenomics examines the oral microbiome during advanced dental caries in children, revealing novel taxa and co-occurrences with host molecules.</title>
        <authorList>
            <person name="Baker J.L."/>
            <person name="Morton J.T."/>
            <person name="Dinis M."/>
            <person name="Alvarez R."/>
            <person name="Tran N.C."/>
            <person name="Knight R."/>
            <person name="Edlund A."/>
        </authorList>
    </citation>
    <scope>NUCLEOTIDE SEQUENCE</scope>
    <source>
        <strain evidence="2">JCVI_47_bin.4</strain>
    </source>
</reference>
<gene>
    <name evidence="2" type="ORF">HXO56_07790</name>
</gene>